<evidence type="ECO:0000256" key="1">
    <source>
        <dbReference type="SAM" id="MobiDB-lite"/>
    </source>
</evidence>
<dbReference type="EMBL" id="JAGQHR010000180">
    <property type="protein sequence ID" value="MCA9727511.1"/>
    <property type="molecule type" value="Genomic_DNA"/>
</dbReference>
<name>A0A956RNG7_UNCEI</name>
<comment type="caution">
    <text evidence="3">The sequence shown here is derived from an EMBL/GenBank/DDBJ whole genome shotgun (WGS) entry which is preliminary data.</text>
</comment>
<protein>
    <recommendedName>
        <fullName evidence="5">DUF4381 domain-containing protein</fullName>
    </recommendedName>
</protein>
<feature type="compositionally biased region" description="Pro residues" evidence="1">
    <location>
        <begin position="392"/>
        <end position="401"/>
    </location>
</feature>
<dbReference type="Proteomes" id="UP000697710">
    <property type="component" value="Unassembled WGS sequence"/>
</dbReference>
<accession>A0A956RNG7</accession>
<feature type="transmembrane region" description="Helical" evidence="2">
    <location>
        <begin position="50"/>
        <end position="69"/>
    </location>
</feature>
<feature type="transmembrane region" description="Helical" evidence="2">
    <location>
        <begin position="222"/>
        <end position="240"/>
    </location>
</feature>
<keyword evidence="2" id="KW-0472">Membrane</keyword>
<feature type="compositionally biased region" description="Low complexity" evidence="1">
    <location>
        <begin position="402"/>
        <end position="420"/>
    </location>
</feature>
<keyword evidence="2" id="KW-1133">Transmembrane helix</keyword>
<proteinExistence type="predicted"/>
<gene>
    <name evidence="3" type="ORF">KC729_07495</name>
</gene>
<evidence type="ECO:0000313" key="3">
    <source>
        <dbReference type="EMBL" id="MCA9727511.1"/>
    </source>
</evidence>
<reference evidence="3" key="2">
    <citation type="journal article" date="2021" name="Microbiome">
        <title>Successional dynamics and alternative stable states in a saline activated sludge microbial community over 9 years.</title>
        <authorList>
            <person name="Wang Y."/>
            <person name="Ye J."/>
            <person name="Ju F."/>
            <person name="Liu L."/>
            <person name="Boyd J.A."/>
            <person name="Deng Y."/>
            <person name="Parks D.H."/>
            <person name="Jiang X."/>
            <person name="Yin X."/>
            <person name="Woodcroft B.J."/>
            <person name="Tyson G.W."/>
            <person name="Hugenholtz P."/>
            <person name="Polz M.F."/>
            <person name="Zhang T."/>
        </authorList>
    </citation>
    <scope>NUCLEOTIDE SEQUENCE</scope>
    <source>
        <strain evidence="3">HKST-UBA01</strain>
    </source>
</reference>
<feature type="region of interest" description="Disordered" evidence="1">
    <location>
        <begin position="376"/>
        <end position="457"/>
    </location>
</feature>
<evidence type="ECO:0000256" key="2">
    <source>
        <dbReference type="SAM" id="Phobius"/>
    </source>
</evidence>
<dbReference type="AlphaFoldDB" id="A0A956RNG7"/>
<sequence>MTGAEHGSVGASGSGDRIPFGSLAGDAVVRVAPRAAVGGTVPSGAALSRVGFVAAVGVGALGIAAFFIGEPRPLHAAWRPAQDLSFRVSATPDTITVGDPIDLELEGSAPTDLPMLWPELADSVGSFAILEITPPVRTEEEGRAKIHQTATLTLYRAGAHELPAIPLLAVQGGDTLVAYGATPTVVVRSLLPADDPNLQNPQTALAQLKDIKGVVPLEPSRWWIWLVGGLVLVGLGYGIYRFLRSRKRAEAVLPAVPRTRTVLSPEAEFEQGLTKLRALLEQGEVKEFYAGLSLLLRTYLERRYQMVALEATRTELLNAVREHPYLEADDERWLHEFLNEADLVKFARLDRLLEDARARADASLDWVRATTKREAERKARIARAQSATGAGGPPPGTPSPGAPSASSTSAPAQDSPTASPIGAGPVRAAGPSHPAPQDGSDSERASTAGTPRGEGRS</sequence>
<reference evidence="3" key="1">
    <citation type="submission" date="2020-04" db="EMBL/GenBank/DDBJ databases">
        <authorList>
            <person name="Zhang T."/>
        </authorList>
    </citation>
    <scope>NUCLEOTIDE SEQUENCE</scope>
    <source>
        <strain evidence="3">HKST-UBA01</strain>
    </source>
</reference>
<organism evidence="3 4">
    <name type="scientific">Eiseniibacteriota bacterium</name>
    <dbReference type="NCBI Taxonomy" id="2212470"/>
    <lineage>
        <taxon>Bacteria</taxon>
        <taxon>Candidatus Eiseniibacteriota</taxon>
    </lineage>
</organism>
<keyword evidence="2" id="KW-0812">Transmembrane</keyword>
<evidence type="ECO:0008006" key="5">
    <source>
        <dbReference type="Google" id="ProtNLM"/>
    </source>
</evidence>
<evidence type="ECO:0000313" key="4">
    <source>
        <dbReference type="Proteomes" id="UP000697710"/>
    </source>
</evidence>